<reference evidence="1 2" key="2">
    <citation type="submission" date="2007-09" db="EMBL/GenBank/DDBJ databases">
        <title>Draft genome sequence of Clostridium bolteae (ATCC BAA-613).</title>
        <authorList>
            <person name="Sudarsanam P."/>
            <person name="Ley R."/>
            <person name="Guruge J."/>
            <person name="Turnbaugh P.J."/>
            <person name="Mahowald M."/>
            <person name="Liep D."/>
            <person name="Gordon J."/>
        </authorList>
    </citation>
    <scope>NUCLEOTIDE SEQUENCE [LARGE SCALE GENOMIC DNA]</scope>
    <source>
        <strain evidence="2">ATCC BAA-613 / DSM 15670 / CCUG 46953 / JCM 12243 / WAL 16351</strain>
    </source>
</reference>
<dbReference type="Proteomes" id="UP000005396">
    <property type="component" value="Unassembled WGS sequence"/>
</dbReference>
<proteinExistence type="predicted"/>
<protein>
    <submittedName>
        <fullName evidence="1">Uncharacterized protein</fullName>
    </submittedName>
</protein>
<accession>A8RIC0</accession>
<evidence type="ECO:0000313" key="2">
    <source>
        <dbReference type="Proteomes" id="UP000005396"/>
    </source>
</evidence>
<reference evidence="1 2" key="1">
    <citation type="submission" date="2007-08" db="EMBL/GenBank/DDBJ databases">
        <authorList>
            <person name="Fulton L."/>
            <person name="Clifton S."/>
            <person name="Fulton B."/>
            <person name="Xu J."/>
            <person name="Minx P."/>
            <person name="Pepin K.H."/>
            <person name="Johnson M."/>
            <person name="Thiruvilangam P."/>
            <person name="Bhonagiri V."/>
            <person name="Nash W.E."/>
            <person name="Mardis E.R."/>
            <person name="Wilson R.K."/>
        </authorList>
    </citation>
    <scope>NUCLEOTIDE SEQUENCE [LARGE SCALE GENOMIC DNA]</scope>
    <source>
        <strain evidence="2">ATCC BAA-613 / DSM 15670 / CCUG 46953 / JCM 12243 / WAL 16351</strain>
    </source>
</reference>
<dbReference type="AlphaFoldDB" id="A8RIC0"/>
<gene>
    <name evidence="1" type="ORF">CLOBOL_00653</name>
</gene>
<comment type="caution">
    <text evidence="1">The sequence shown here is derived from an EMBL/GenBank/DDBJ whole genome shotgun (WGS) entry which is preliminary data.</text>
</comment>
<dbReference type="HOGENOM" id="CLU_214790_0_0_9"/>
<sequence length="51" mass="5981">MYIEPGGNMSIGIDFTVKVLHRKTFMDRVKELAEAEDYNIHIWDEGLRVEL</sequence>
<dbReference type="PaxDb" id="411902-CLOBOL_00653"/>
<organism evidence="1 2">
    <name type="scientific">Enterocloster bolteae (strain ATCC BAA-613 / DSM 15670 / CCUG 46953 / JCM 12243 / WAL 16351)</name>
    <name type="common">Clostridium bolteae</name>
    <dbReference type="NCBI Taxonomy" id="411902"/>
    <lineage>
        <taxon>Bacteria</taxon>
        <taxon>Bacillati</taxon>
        <taxon>Bacillota</taxon>
        <taxon>Clostridia</taxon>
        <taxon>Lachnospirales</taxon>
        <taxon>Lachnospiraceae</taxon>
        <taxon>Enterocloster</taxon>
    </lineage>
</organism>
<dbReference type="EMBL" id="ABCC02000009">
    <property type="protein sequence ID" value="EDP19217.1"/>
    <property type="molecule type" value="Genomic_DNA"/>
</dbReference>
<name>A8RIC0_ENTBW</name>
<evidence type="ECO:0000313" key="1">
    <source>
        <dbReference type="EMBL" id="EDP19217.1"/>
    </source>
</evidence>